<keyword evidence="4 14" id="KW-0963">Cytoplasm</keyword>
<comment type="similarity">
    <text evidence="3 14">Belongs to the class-I aminoacyl-tRNA synthetase family. MetG type 1 subfamily.</text>
</comment>
<dbReference type="InterPro" id="IPR041872">
    <property type="entry name" value="Anticodon_Met"/>
</dbReference>
<dbReference type="SUPFAM" id="SSF52374">
    <property type="entry name" value="Nucleotidylyl transferase"/>
    <property type="match status" value="1"/>
</dbReference>
<dbReference type="EMBL" id="FWDM01000002">
    <property type="protein sequence ID" value="SLM09867.1"/>
    <property type="molecule type" value="Genomic_DNA"/>
</dbReference>
<keyword evidence="6 14" id="KW-0436">Ligase</keyword>
<keyword evidence="14" id="KW-0479">Metal-binding</keyword>
<keyword evidence="11 14" id="KW-0648">Protein biosynthesis</keyword>
<dbReference type="InterPro" id="IPR015413">
    <property type="entry name" value="Methionyl/Leucyl_tRNA_Synth"/>
</dbReference>
<dbReference type="InterPro" id="IPR009080">
    <property type="entry name" value="tRNAsynth_Ia_anticodon-bd"/>
</dbReference>
<dbReference type="PANTHER" id="PTHR45765">
    <property type="entry name" value="METHIONINE--TRNA LIGASE"/>
    <property type="match status" value="1"/>
</dbReference>
<feature type="domain" description="TRNA-binding" evidence="16">
    <location>
        <begin position="591"/>
        <end position="696"/>
    </location>
</feature>
<feature type="compositionally biased region" description="Basic and acidic residues" evidence="15">
    <location>
        <begin position="551"/>
        <end position="564"/>
    </location>
</feature>
<dbReference type="InterPro" id="IPR001412">
    <property type="entry name" value="aa-tRNA-synth_I_CS"/>
</dbReference>
<keyword evidence="7 14" id="KW-0547">Nucleotide-binding</keyword>
<evidence type="ECO:0000256" key="7">
    <source>
        <dbReference type="ARBA" id="ARBA00022741"/>
    </source>
</evidence>
<evidence type="ECO:0000256" key="12">
    <source>
        <dbReference type="ARBA" id="ARBA00023146"/>
    </source>
</evidence>
<evidence type="ECO:0000259" key="16">
    <source>
        <dbReference type="PROSITE" id="PS50886"/>
    </source>
</evidence>
<dbReference type="GO" id="GO:0005829">
    <property type="term" value="C:cytosol"/>
    <property type="evidence" value="ECO:0007669"/>
    <property type="project" value="TreeGrafter"/>
</dbReference>
<dbReference type="GO" id="GO:0046872">
    <property type="term" value="F:metal ion binding"/>
    <property type="evidence" value="ECO:0007669"/>
    <property type="project" value="UniProtKB-KW"/>
</dbReference>
<feature type="binding site" evidence="14">
    <location>
        <position position="145"/>
    </location>
    <ligand>
        <name>Zn(2+)</name>
        <dbReference type="ChEBI" id="CHEBI:29105"/>
    </ligand>
</feature>
<feature type="short sequence motif" description="'KMSKS' region" evidence="14">
    <location>
        <begin position="334"/>
        <end position="338"/>
    </location>
</feature>
<dbReference type="InterPro" id="IPR012340">
    <property type="entry name" value="NA-bd_OB-fold"/>
</dbReference>
<dbReference type="GO" id="GO:0005524">
    <property type="term" value="F:ATP binding"/>
    <property type="evidence" value="ECO:0007669"/>
    <property type="project" value="UniProtKB-UniRule"/>
</dbReference>
<dbReference type="Pfam" id="PF01588">
    <property type="entry name" value="tRNA_bind"/>
    <property type="match status" value="1"/>
</dbReference>
<dbReference type="InterPro" id="IPR002547">
    <property type="entry name" value="tRNA-bd_dom"/>
</dbReference>
<keyword evidence="12 14" id="KW-0030">Aminoacyl-tRNA synthetase</keyword>
<dbReference type="FunFam" id="2.20.28.20:FF:000001">
    <property type="entry name" value="Methionine--tRNA ligase"/>
    <property type="match status" value="1"/>
</dbReference>
<dbReference type="PROSITE" id="PS50886">
    <property type="entry name" value="TRBD"/>
    <property type="match status" value="1"/>
</dbReference>
<dbReference type="HAMAP" id="MF_00098">
    <property type="entry name" value="Met_tRNA_synth_type1"/>
    <property type="match status" value="1"/>
</dbReference>
<gene>
    <name evidence="14 17" type="primary">metG</name>
    <name evidence="17" type="ORF">SPIROBIBN47_100097</name>
</gene>
<keyword evidence="8 14" id="KW-0862">Zinc</keyword>
<evidence type="ECO:0000256" key="5">
    <source>
        <dbReference type="ARBA" id="ARBA00022555"/>
    </source>
</evidence>
<keyword evidence="10 14" id="KW-0694">RNA-binding</keyword>
<feature type="compositionally biased region" description="Pro residues" evidence="15">
    <location>
        <begin position="576"/>
        <end position="586"/>
    </location>
</feature>
<dbReference type="GO" id="GO:0006431">
    <property type="term" value="P:methionyl-tRNA aminoacylation"/>
    <property type="evidence" value="ECO:0007669"/>
    <property type="project" value="UniProtKB-UniRule"/>
</dbReference>
<comment type="function">
    <text evidence="1 14">Is required not only for elongation of protein synthesis but also for the initiation of all mRNA translation through initiator tRNA(fMet) aminoacylation.</text>
</comment>
<dbReference type="SUPFAM" id="SSF50249">
    <property type="entry name" value="Nucleic acid-binding proteins"/>
    <property type="match status" value="1"/>
</dbReference>
<dbReference type="Pfam" id="PF09334">
    <property type="entry name" value="tRNA-synt_1g"/>
    <property type="match status" value="1"/>
</dbReference>
<dbReference type="InterPro" id="IPR023458">
    <property type="entry name" value="Met-tRNA_ligase_1"/>
</dbReference>
<dbReference type="SUPFAM" id="SSF47323">
    <property type="entry name" value="Anticodon-binding domain of a subclass of class I aminoacyl-tRNA synthetases"/>
    <property type="match status" value="1"/>
</dbReference>
<dbReference type="AlphaFoldDB" id="A0A3P3XF64"/>
<evidence type="ECO:0000256" key="14">
    <source>
        <dbReference type="HAMAP-Rule" id="MF_00098"/>
    </source>
</evidence>
<dbReference type="NCBIfam" id="TIGR00398">
    <property type="entry name" value="metG"/>
    <property type="match status" value="1"/>
</dbReference>
<dbReference type="GO" id="GO:0017101">
    <property type="term" value="C:aminoacyl-tRNA synthetase multienzyme complex"/>
    <property type="evidence" value="ECO:0007669"/>
    <property type="project" value="TreeGrafter"/>
</dbReference>
<feature type="binding site" evidence="14">
    <location>
        <position position="158"/>
    </location>
    <ligand>
        <name>Zn(2+)</name>
        <dbReference type="ChEBI" id="CHEBI:29105"/>
    </ligand>
</feature>
<dbReference type="CDD" id="cd07957">
    <property type="entry name" value="Anticodon_Ia_Met"/>
    <property type="match status" value="1"/>
</dbReference>
<accession>A0A3P3XF64</accession>
<dbReference type="Gene3D" id="2.40.50.140">
    <property type="entry name" value="Nucleic acid-binding proteins"/>
    <property type="match status" value="1"/>
</dbReference>
<proteinExistence type="inferred from homology"/>
<dbReference type="CDD" id="cd00814">
    <property type="entry name" value="MetRS_core"/>
    <property type="match status" value="1"/>
</dbReference>
<dbReference type="Pfam" id="PF19303">
    <property type="entry name" value="Anticodon_3"/>
    <property type="match status" value="1"/>
</dbReference>
<feature type="region of interest" description="Disordered" evidence="15">
    <location>
        <begin position="551"/>
        <end position="588"/>
    </location>
</feature>
<dbReference type="GO" id="GO:0004825">
    <property type="term" value="F:methionine-tRNA ligase activity"/>
    <property type="evidence" value="ECO:0007669"/>
    <property type="project" value="UniProtKB-UniRule"/>
</dbReference>
<protein>
    <recommendedName>
        <fullName evidence="14">Methionine--tRNA ligase</fullName>
        <ecNumber evidence="14">6.1.1.10</ecNumber>
    </recommendedName>
    <alternativeName>
        <fullName evidence="14">Methionyl-tRNA synthetase</fullName>
        <shortName evidence="14">MetRS</shortName>
    </alternativeName>
</protein>
<comment type="subunit">
    <text evidence="14">Homodimer.</text>
</comment>
<dbReference type="Gene3D" id="3.40.50.620">
    <property type="entry name" value="HUPs"/>
    <property type="match status" value="1"/>
</dbReference>
<evidence type="ECO:0000256" key="3">
    <source>
        <dbReference type="ARBA" id="ARBA00008258"/>
    </source>
</evidence>
<keyword evidence="5 14" id="KW-0820">tRNA-binding</keyword>
<dbReference type="SUPFAM" id="SSF57770">
    <property type="entry name" value="Methionyl-tRNA synthetase (MetRS), Zn-domain"/>
    <property type="match status" value="1"/>
</dbReference>
<dbReference type="InterPro" id="IPR033911">
    <property type="entry name" value="MetRS_core"/>
</dbReference>
<evidence type="ECO:0000256" key="6">
    <source>
        <dbReference type="ARBA" id="ARBA00022598"/>
    </source>
</evidence>
<evidence type="ECO:0000256" key="2">
    <source>
        <dbReference type="ARBA" id="ARBA00004496"/>
    </source>
</evidence>
<reference evidence="17" key="1">
    <citation type="submission" date="2017-02" db="EMBL/GenBank/DDBJ databases">
        <authorList>
            <person name="Regsiter A."/>
            <person name="William W."/>
        </authorList>
    </citation>
    <scope>NUCLEOTIDE SEQUENCE</scope>
    <source>
        <strain evidence="17">Bib</strain>
    </source>
</reference>
<dbReference type="Gene3D" id="1.10.730.10">
    <property type="entry name" value="Isoleucyl-tRNA Synthetase, Domain 1"/>
    <property type="match status" value="1"/>
</dbReference>
<dbReference type="InterPro" id="IPR014758">
    <property type="entry name" value="Met-tRNA_synth"/>
</dbReference>
<dbReference type="InterPro" id="IPR029038">
    <property type="entry name" value="MetRS_Zn"/>
</dbReference>
<feature type="binding site" evidence="14">
    <location>
        <position position="155"/>
    </location>
    <ligand>
        <name>Zn(2+)</name>
        <dbReference type="ChEBI" id="CHEBI:29105"/>
    </ligand>
</feature>
<organism evidence="17">
    <name type="scientific">uncultured spirochete</name>
    <dbReference type="NCBI Taxonomy" id="156406"/>
    <lineage>
        <taxon>Bacteria</taxon>
        <taxon>Pseudomonadati</taxon>
        <taxon>Spirochaetota</taxon>
        <taxon>Spirochaetia</taxon>
        <taxon>Spirochaetales</taxon>
        <taxon>environmental samples</taxon>
    </lineage>
</organism>
<dbReference type="NCBIfam" id="NF001100">
    <property type="entry name" value="PRK00133.1"/>
    <property type="match status" value="1"/>
</dbReference>
<dbReference type="Gene3D" id="2.20.28.20">
    <property type="entry name" value="Methionyl-tRNA synthetase, Zn-domain"/>
    <property type="match status" value="1"/>
</dbReference>
<evidence type="ECO:0000313" key="17">
    <source>
        <dbReference type="EMBL" id="SLM09867.1"/>
    </source>
</evidence>
<evidence type="ECO:0000256" key="9">
    <source>
        <dbReference type="ARBA" id="ARBA00022840"/>
    </source>
</evidence>
<dbReference type="PRINTS" id="PR01041">
    <property type="entry name" value="TRNASYNTHMET"/>
</dbReference>
<evidence type="ECO:0000256" key="15">
    <source>
        <dbReference type="SAM" id="MobiDB-lite"/>
    </source>
</evidence>
<feature type="binding site" evidence="14">
    <location>
        <position position="142"/>
    </location>
    <ligand>
        <name>Zn(2+)</name>
        <dbReference type="ChEBI" id="CHEBI:29105"/>
    </ligand>
</feature>
<evidence type="ECO:0000256" key="13">
    <source>
        <dbReference type="ARBA" id="ARBA00047364"/>
    </source>
</evidence>
<comment type="catalytic activity">
    <reaction evidence="13 14">
        <text>tRNA(Met) + L-methionine + ATP = L-methionyl-tRNA(Met) + AMP + diphosphate</text>
        <dbReference type="Rhea" id="RHEA:13481"/>
        <dbReference type="Rhea" id="RHEA-COMP:9667"/>
        <dbReference type="Rhea" id="RHEA-COMP:9698"/>
        <dbReference type="ChEBI" id="CHEBI:30616"/>
        <dbReference type="ChEBI" id="CHEBI:33019"/>
        <dbReference type="ChEBI" id="CHEBI:57844"/>
        <dbReference type="ChEBI" id="CHEBI:78442"/>
        <dbReference type="ChEBI" id="CHEBI:78530"/>
        <dbReference type="ChEBI" id="CHEBI:456215"/>
        <dbReference type="EC" id="6.1.1.10"/>
    </reaction>
</comment>
<evidence type="ECO:0000256" key="1">
    <source>
        <dbReference type="ARBA" id="ARBA00003314"/>
    </source>
</evidence>
<comment type="subcellular location">
    <subcellularLocation>
        <location evidence="2 14">Cytoplasm</location>
    </subcellularLocation>
</comment>
<evidence type="ECO:0000256" key="8">
    <source>
        <dbReference type="ARBA" id="ARBA00022833"/>
    </source>
</evidence>
<dbReference type="PANTHER" id="PTHR45765:SF1">
    <property type="entry name" value="METHIONINE--TRNA LIGASE, CYTOPLASMIC"/>
    <property type="match status" value="1"/>
</dbReference>
<dbReference type="GO" id="GO:0000049">
    <property type="term" value="F:tRNA binding"/>
    <property type="evidence" value="ECO:0007669"/>
    <property type="project" value="UniProtKB-UniRule"/>
</dbReference>
<dbReference type="PROSITE" id="PS00178">
    <property type="entry name" value="AA_TRNA_LIGASE_I"/>
    <property type="match status" value="1"/>
</dbReference>
<dbReference type="EC" id="6.1.1.10" evidence="14"/>
<feature type="binding site" evidence="14">
    <location>
        <position position="337"/>
    </location>
    <ligand>
        <name>ATP</name>
        <dbReference type="ChEBI" id="CHEBI:30616"/>
    </ligand>
</feature>
<name>A0A3P3XF64_9SPIR</name>
<sequence>MKRRLITSALPYVNNVPHLGNLIQVLSADVFARFCRLRGYETLYVCGTDEYGTATETKALEENLSPRELCDKFHALHRDIYSWFEIAFDTFGRTSTPDHTEVTQSIFLDLDRNGYITSQSIEQLYCDSCHRFLADRYVRGTCPYCGYEGARGDQCEMCGKLLDPMELINPKCATCGATPKPRTTTHLYIDLPAILPKLEAWMKEASIKGFWANNAIQMTQAWIRDGLHPRAITRDLKWGIPVPKKGYEDKVFYVWFDAPIGYISMTVSLAKEKNFDWKSWWQNPDKVELFQFIGKDNIPFHTVIFPSSLLGSGKPWTMLHHMSSTEYLNYEAGKFSKSKGIGVFGTDAMETGISADVWRFYIFWNRPETSDYTFTWADFQEKVNGELIGNLGNLVNRTLTFVSRYYNGVIPEGEPDAAFWKEVLKLEENVAEHLERAELRDAFRSIFAISDLANKRFQDEAPWKARVEEPAKAASLMRDLCYVLKDLAIMTYPYMPKAAENLAGFLGLSFGAQGLSWRELGPAGLPGTVRKPEMLFQKLEDDLISALRERYSGSQKERQERDAQENAEGPGVQGPAAPPSAPPSEPPEQRFFKLVDLRVAKIVKIERHPKADKLYIETLDDGSGKERTIVSGLVPFYKEDELLGKNIVLVNNLKPAKLRGVESAGMLLAASVSAPDGTESVEVLAAPNASPGDRVILEKTEGEPASSEIPSAIIDVDAFFSIPIVAKDGSAWVGTKRLVVNGEPIALRRVLNGEIG</sequence>
<feature type="short sequence motif" description="'HIGH' region" evidence="14">
    <location>
        <begin position="11"/>
        <end position="21"/>
    </location>
</feature>
<evidence type="ECO:0000256" key="4">
    <source>
        <dbReference type="ARBA" id="ARBA00022490"/>
    </source>
</evidence>
<keyword evidence="9 14" id="KW-0067">ATP-binding</keyword>
<evidence type="ECO:0000256" key="11">
    <source>
        <dbReference type="ARBA" id="ARBA00022917"/>
    </source>
</evidence>
<evidence type="ECO:0000256" key="10">
    <source>
        <dbReference type="ARBA" id="ARBA00022884"/>
    </source>
</evidence>
<comment type="cofactor">
    <cofactor evidence="14">
        <name>Zn(2+)</name>
        <dbReference type="ChEBI" id="CHEBI:29105"/>
    </cofactor>
    <text evidence="14">Binds 1 zinc ion per subunit.</text>
</comment>
<dbReference type="InterPro" id="IPR014729">
    <property type="entry name" value="Rossmann-like_a/b/a_fold"/>
</dbReference>